<name>A0ABT3GZY0_9RHOB</name>
<organism evidence="1 2">
    <name type="scientific">Pararhodobacter zhoushanensis</name>
    <dbReference type="NCBI Taxonomy" id="2479545"/>
    <lineage>
        <taxon>Bacteria</taxon>
        <taxon>Pseudomonadati</taxon>
        <taxon>Pseudomonadota</taxon>
        <taxon>Alphaproteobacteria</taxon>
        <taxon>Rhodobacterales</taxon>
        <taxon>Paracoccaceae</taxon>
        <taxon>Pararhodobacter</taxon>
    </lineage>
</organism>
<accession>A0ABT3GZY0</accession>
<sequence>MPKQHPKIRWLLRAAFVLALGLTLFFGARLALNALYWTNPAHIDQTMEGWMPLGYVGRSWDVPRAVMMEAAGVTGNNRPRRSLEMIARDEGIPLSVLIARIEDGIHAYREHGHD</sequence>
<gene>
    <name evidence="1" type="ORF">OKW52_12820</name>
</gene>
<evidence type="ECO:0000313" key="1">
    <source>
        <dbReference type="EMBL" id="MCW1933113.1"/>
    </source>
</evidence>
<reference evidence="1 2" key="1">
    <citation type="submission" date="2022-10" db="EMBL/GenBank/DDBJ databases">
        <title>Pararhodobacter sp. nov., isolated from marine algae.</title>
        <authorList>
            <person name="Choi B.J."/>
            <person name="Kim J.M."/>
            <person name="Lee J.K."/>
            <person name="Choi D.G."/>
            <person name="Jeon C.O."/>
        </authorList>
    </citation>
    <scope>NUCLEOTIDE SEQUENCE [LARGE SCALE GENOMIC DNA]</scope>
    <source>
        <strain evidence="1 2">ZQ420</strain>
    </source>
</reference>
<keyword evidence="2" id="KW-1185">Reference proteome</keyword>
<dbReference type="Proteomes" id="UP001208938">
    <property type="component" value="Unassembled WGS sequence"/>
</dbReference>
<protein>
    <submittedName>
        <fullName evidence="1">Uncharacterized protein</fullName>
    </submittedName>
</protein>
<dbReference type="EMBL" id="JAPDFL010000001">
    <property type="protein sequence ID" value="MCW1933113.1"/>
    <property type="molecule type" value="Genomic_DNA"/>
</dbReference>
<proteinExistence type="predicted"/>
<evidence type="ECO:0000313" key="2">
    <source>
        <dbReference type="Proteomes" id="UP001208938"/>
    </source>
</evidence>
<dbReference type="RefSeq" id="WP_264506061.1">
    <property type="nucleotide sequence ID" value="NZ_JAPDFL010000001.1"/>
</dbReference>
<comment type="caution">
    <text evidence="1">The sequence shown here is derived from an EMBL/GenBank/DDBJ whole genome shotgun (WGS) entry which is preliminary data.</text>
</comment>